<proteinExistence type="predicted"/>
<accession>A0A1P8F758</accession>
<dbReference type="STRING" id="1839801.Dform_00963"/>
<dbReference type="KEGG" id="dfo:Dform_00963"/>
<name>A0A1P8F758_9CHLR</name>
<dbReference type="EMBL" id="CP018258">
    <property type="protein sequence ID" value="APV44304.1"/>
    <property type="molecule type" value="Genomic_DNA"/>
</dbReference>
<evidence type="ECO:0000313" key="1">
    <source>
        <dbReference type="EMBL" id="APV44304.1"/>
    </source>
</evidence>
<sequence length="114" mass="13191">MLSVIILLIPISRGCSGLEFMPEPGAGEQPLARTPNPTPFASEFYSRIITKDLSFISSSTRERRKTFLICYSESQYYRRKIWELLFRGMHGFEGNTEILRYAQKDKEAYGIEEN</sequence>
<gene>
    <name evidence="1" type="ORF">Dform_00963</name>
</gene>
<reference evidence="2" key="1">
    <citation type="submission" date="2016-11" db="EMBL/GenBank/DDBJ databases">
        <title>Dehalogenimonas formicexedens sp. nov., a chlorinated alkane respiring bacterium isolated from contaminated groundwater.</title>
        <authorList>
            <person name="Key T.A."/>
            <person name="Bowman K.S."/>
            <person name="Lee I."/>
            <person name="Chun J."/>
            <person name="Albuquerque L."/>
            <person name="da Costa M.S."/>
            <person name="Rainey F.A."/>
            <person name="Moe W.M."/>
        </authorList>
    </citation>
    <scope>NUCLEOTIDE SEQUENCE [LARGE SCALE GENOMIC DNA]</scope>
    <source>
        <strain evidence="2">NSZ-14</strain>
    </source>
</reference>
<protein>
    <submittedName>
        <fullName evidence="1">Uncharacterized protein</fullName>
    </submittedName>
</protein>
<keyword evidence="2" id="KW-1185">Reference proteome</keyword>
<organism evidence="1 2">
    <name type="scientific">Dehalogenimonas formicexedens</name>
    <dbReference type="NCBI Taxonomy" id="1839801"/>
    <lineage>
        <taxon>Bacteria</taxon>
        <taxon>Bacillati</taxon>
        <taxon>Chloroflexota</taxon>
        <taxon>Dehalococcoidia</taxon>
        <taxon>Dehalococcoidales</taxon>
        <taxon>Dehalococcoidaceae</taxon>
        <taxon>Dehalogenimonas</taxon>
    </lineage>
</organism>
<evidence type="ECO:0000313" key="2">
    <source>
        <dbReference type="Proteomes" id="UP000185934"/>
    </source>
</evidence>
<dbReference type="AlphaFoldDB" id="A0A1P8F758"/>
<dbReference type="Proteomes" id="UP000185934">
    <property type="component" value="Chromosome"/>
</dbReference>